<gene>
    <name evidence="8" type="primary">txxe 3024</name>
    <name evidence="8" type="ORF">TXXE_15100</name>
</gene>
<dbReference type="InterPro" id="IPR036890">
    <property type="entry name" value="HATPase_C_sf"/>
</dbReference>
<feature type="domain" description="HAMP" evidence="7">
    <location>
        <begin position="327"/>
        <end position="380"/>
    </location>
</feature>
<dbReference type="EMBL" id="CAJRAY010000080">
    <property type="protein sequence ID" value="CAG5091155.1"/>
    <property type="molecule type" value="Genomic_DNA"/>
</dbReference>
<comment type="subcellular location">
    <subcellularLocation>
        <location evidence="1">Cell membrane</location>
        <topology evidence="1">Multi-pass membrane protein</topology>
    </subcellularLocation>
</comment>
<evidence type="ECO:0000256" key="3">
    <source>
        <dbReference type="ARBA" id="ARBA00022553"/>
    </source>
</evidence>
<feature type="transmembrane region" description="Helical" evidence="6">
    <location>
        <begin position="20"/>
        <end position="38"/>
    </location>
</feature>
<dbReference type="PANTHER" id="PTHR34220:SF7">
    <property type="entry name" value="SENSOR HISTIDINE KINASE YPDA"/>
    <property type="match status" value="1"/>
</dbReference>
<sequence length="598" mass="68048">MRLRPRLINPLTRLTMKRQLVLLFLIIMVPVFALHLYGGRKAEQILKSNVTNAYVELNKQNYSLIERDIDAINKITRTILQNPVLQQLGHPEQYSAYERIKQFEALDELLASYSTAMSGSRAVDYSFYAYDPDGYFSFAPSTQLSTRGVYFFDDGEMPDWYPEALEKKGTGYLKIFAAYGPVSKQPTLAYVRAVNSIERADRPIGVLVATGVEHIVRDSLNTVTLPEGEIFFTNGDDQVLASGDGAIGHTIDVPGKEKMASYQGTYSAVHEDHIYVVHYNEYRKQKLVYRMPVEALLSQQTELRQAIQTITVGLAFAVMLIMFYFWRSLMTPLQKLVGFFRMYEPGGSLPEYRETGRHDEIGVLMSSVHAMASRLNALFENQYKLEIKQREAQLKLLYEQINPHLLYNTLESIYWKCSLDGHSESAQMIKELSRLMRIALSRGKELIPLRDELEHARAYVNLQKMRYDYGFRVHWDVEEALLATPIPKITLQPLIENAIIHGVKAMEDEGEIAVIGRIEGGCAVIRVADNGYKEADLELLRRLVSGEETDPDRGYGVRNIQQRIRLHFGEPYGLSYEKREGGGLAAKLVLPIGPEPNE</sequence>
<dbReference type="PANTHER" id="PTHR34220">
    <property type="entry name" value="SENSOR HISTIDINE KINASE YPDA"/>
    <property type="match status" value="1"/>
</dbReference>
<reference evidence="8 9" key="1">
    <citation type="submission" date="2021-04" db="EMBL/GenBank/DDBJ databases">
        <authorList>
            <person name="Rakotoarivonina H."/>
        </authorList>
    </citation>
    <scope>NUCLEOTIDE SEQUENCE [LARGE SCALE GENOMIC DNA]</scope>
    <source>
        <strain evidence="8 9">XE</strain>
    </source>
</reference>
<evidence type="ECO:0000256" key="1">
    <source>
        <dbReference type="ARBA" id="ARBA00004651"/>
    </source>
</evidence>
<dbReference type="InterPro" id="IPR010559">
    <property type="entry name" value="Sig_transdc_His_kin_internal"/>
</dbReference>
<protein>
    <submittedName>
        <fullName evidence="8">Histidine kinase</fullName>
    </submittedName>
</protein>
<evidence type="ECO:0000259" key="7">
    <source>
        <dbReference type="PROSITE" id="PS50885"/>
    </source>
</evidence>
<organism evidence="8 9">
    <name type="scientific">Thermobacillus xylanilyticus</name>
    <dbReference type="NCBI Taxonomy" id="76633"/>
    <lineage>
        <taxon>Bacteria</taxon>
        <taxon>Bacillati</taxon>
        <taxon>Bacillota</taxon>
        <taxon>Bacilli</taxon>
        <taxon>Bacillales</taxon>
        <taxon>Paenibacillaceae</taxon>
        <taxon>Thermobacillus</taxon>
    </lineage>
</organism>
<dbReference type="Gene3D" id="6.10.340.10">
    <property type="match status" value="1"/>
</dbReference>
<dbReference type="InterPro" id="IPR003660">
    <property type="entry name" value="HAMP_dom"/>
</dbReference>
<dbReference type="Gene3D" id="3.30.565.10">
    <property type="entry name" value="Histidine kinase-like ATPase, C-terminal domain"/>
    <property type="match status" value="1"/>
</dbReference>
<comment type="caution">
    <text evidence="8">The sequence shown here is derived from an EMBL/GenBank/DDBJ whole genome shotgun (WGS) entry which is preliminary data.</text>
</comment>
<name>A0ABM8V6X0_THEXY</name>
<keyword evidence="6" id="KW-1133">Transmembrane helix</keyword>
<dbReference type="Pfam" id="PF06580">
    <property type="entry name" value="His_kinase"/>
    <property type="match status" value="1"/>
</dbReference>
<dbReference type="InterPro" id="IPR050640">
    <property type="entry name" value="Bact_2-comp_sensor_kinase"/>
</dbReference>
<keyword evidence="8" id="KW-0418">Kinase</keyword>
<keyword evidence="5 6" id="KW-0472">Membrane</keyword>
<evidence type="ECO:0000313" key="9">
    <source>
        <dbReference type="Proteomes" id="UP000681526"/>
    </source>
</evidence>
<keyword evidence="6" id="KW-0812">Transmembrane</keyword>
<dbReference type="PROSITE" id="PS50885">
    <property type="entry name" value="HAMP"/>
    <property type="match status" value="1"/>
</dbReference>
<evidence type="ECO:0000256" key="4">
    <source>
        <dbReference type="ARBA" id="ARBA00022679"/>
    </source>
</evidence>
<evidence type="ECO:0000256" key="5">
    <source>
        <dbReference type="ARBA" id="ARBA00023136"/>
    </source>
</evidence>
<proteinExistence type="predicted"/>
<keyword evidence="4" id="KW-0808">Transferase</keyword>
<accession>A0ABM8V6X0</accession>
<keyword evidence="9" id="KW-1185">Reference proteome</keyword>
<dbReference type="GO" id="GO:0016301">
    <property type="term" value="F:kinase activity"/>
    <property type="evidence" value="ECO:0007669"/>
    <property type="project" value="UniProtKB-KW"/>
</dbReference>
<keyword evidence="3" id="KW-0597">Phosphoprotein</keyword>
<feature type="transmembrane region" description="Helical" evidence="6">
    <location>
        <begin position="306"/>
        <end position="326"/>
    </location>
</feature>
<dbReference type="SUPFAM" id="SSF55874">
    <property type="entry name" value="ATPase domain of HSP90 chaperone/DNA topoisomerase II/histidine kinase"/>
    <property type="match status" value="1"/>
</dbReference>
<dbReference type="RefSeq" id="WP_244860629.1">
    <property type="nucleotide sequence ID" value="NZ_CAJRAY010000080.1"/>
</dbReference>
<evidence type="ECO:0000256" key="6">
    <source>
        <dbReference type="SAM" id="Phobius"/>
    </source>
</evidence>
<dbReference type="Proteomes" id="UP000681526">
    <property type="component" value="Unassembled WGS sequence"/>
</dbReference>
<evidence type="ECO:0000313" key="8">
    <source>
        <dbReference type="EMBL" id="CAG5091155.1"/>
    </source>
</evidence>
<evidence type="ECO:0000256" key="2">
    <source>
        <dbReference type="ARBA" id="ARBA00022475"/>
    </source>
</evidence>
<keyword evidence="2" id="KW-1003">Cell membrane</keyword>